<dbReference type="InterPro" id="IPR048254">
    <property type="entry name" value="CDP_ALCOHOL_P_TRANSF_CS"/>
</dbReference>
<dbReference type="AlphaFoldDB" id="A0A916NR04"/>
<comment type="similarity">
    <text evidence="4 9">Belongs to the CDP-alcohol phosphatidyltransferase class-I family.</text>
</comment>
<proteinExistence type="inferred from homology"/>
<dbReference type="PANTHER" id="PTHR14269:SF62">
    <property type="entry name" value="CDP-DIACYLGLYCEROL--GLYCEROL-3-PHOSPHATE 3-PHOSPHATIDYLTRANSFERASE 1, CHLOROPLASTIC"/>
    <property type="match status" value="1"/>
</dbReference>
<organism evidence="11 12">
    <name type="scientific">Paenibacillus solanacearum</name>
    <dbReference type="NCBI Taxonomy" id="2048548"/>
    <lineage>
        <taxon>Bacteria</taxon>
        <taxon>Bacillati</taxon>
        <taxon>Bacillota</taxon>
        <taxon>Bacilli</taxon>
        <taxon>Bacillales</taxon>
        <taxon>Paenibacillaceae</taxon>
        <taxon>Paenibacillus</taxon>
    </lineage>
</organism>
<dbReference type="EC" id="2.7.8.5" evidence="5"/>
<evidence type="ECO:0000256" key="4">
    <source>
        <dbReference type="ARBA" id="ARBA00010441"/>
    </source>
</evidence>
<name>A0A916NR04_9BACL</name>
<evidence type="ECO:0000313" key="11">
    <source>
        <dbReference type="EMBL" id="CAG7634217.1"/>
    </source>
</evidence>
<dbReference type="InterPro" id="IPR004570">
    <property type="entry name" value="Phosphatidylglycerol_P_synth"/>
</dbReference>
<evidence type="ECO:0000256" key="6">
    <source>
        <dbReference type="ARBA" id="ARBA00014944"/>
    </source>
</evidence>
<evidence type="ECO:0000256" key="1">
    <source>
        <dbReference type="ARBA" id="ARBA00003973"/>
    </source>
</evidence>
<comment type="pathway">
    <text evidence="3">Lipid metabolism.</text>
</comment>
<evidence type="ECO:0000256" key="5">
    <source>
        <dbReference type="ARBA" id="ARBA00013170"/>
    </source>
</evidence>
<gene>
    <name evidence="11" type="primary">pgsA_2</name>
    <name evidence="11" type="ORF">PAESOLCIP111_03543</name>
</gene>
<dbReference type="GO" id="GO:0046474">
    <property type="term" value="P:glycerophospholipid biosynthetic process"/>
    <property type="evidence" value="ECO:0007669"/>
    <property type="project" value="TreeGrafter"/>
</dbReference>
<evidence type="ECO:0000313" key="12">
    <source>
        <dbReference type="Proteomes" id="UP000693672"/>
    </source>
</evidence>
<dbReference type="PIRSF" id="PIRSF000847">
    <property type="entry name" value="Phos_ph_gly_syn"/>
    <property type="match status" value="1"/>
</dbReference>
<feature type="transmembrane region" description="Helical" evidence="10">
    <location>
        <begin position="142"/>
        <end position="161"/>
    </location>
</feature>
<dbReference type="InterPro" id="IPR000462">
    <property type="entry name" value="CDP-OH_P_trans"/>
</dbReference>
<dbReference type="InterPro" id="IPR050324">
    <property type="entry name" value="CDP-alcohol_PTase-I"/>
</dbReference>
<keyword evidence="9 11" id="KW-0808">Transferase</keyword>
<dbReference type="Pfam" id="PF01066">
    <property type="entry name" value="CDP-OH_P_transf"/>
    <property type="match status" value="1"/>
</dbReference>
<keyword evidence="10" id="KW-1133">Transmembrane helix</keyword>
<dbReference type="GO" id="GO:0016020">
    <property type="term" value="C:membrane"/>
    <property type="evidence" value="ECO:0007669"/>
    <property type="project" value="InterPro"/>
</dbReference>
<evidence type="ECO:0000256" key="8">
    <source>
        <dbReference type="ARBA" id="ARBA00048586"/>
    </source>
</evidence>
<dbReference type="GO" id="GO:0008444">
    <property type="term" value="F:CDP-diacylglycerol-glycerol-3-phosphate 3-phosphatidyltransferase activity"/>
    <property type="evidence" value="ECO:0007669"/>
    <property type="project" value="UniProtKB-EC"/>
</dbReference>
<feature type="transmembrane region" description="Helical" evidence="10">
    <location>
        <begin position="114"/>
        <end position="136"/>
    </location>
</feature>
<comment type="caution">
    <text evidence="11">The sequence shown here is derived from an EMBL/GenBank/DDBJ whole genome shotgun (WGS) entry which is preliminary data.</text>
</comment>
<accession>A0A916NR04</accession>
<reference evidence="11" key="1">
    <citation type="submission" date="2021-06" db="EMBL/GenBank/DDBJ databases">
        <authorList>
            <person name="Criscuolo A."/>
        </authorList>
    </citation>
    <scope>NUCLEOTIDE SEQUENCE</scope>
    <source>
        <strain evidence="11">CIP111600</strain>
    </source>
</reference>
<comment type="pathway">
    <text evidence="2">Phospholipid metabolism; phosphatidylglycerol biosynthesis; phosphatidylglycerol from CDP-diacylglycerol: step 1/2.</text>
</comment>
<feature type="transmembrane region" description="Helical" evidence="10">
    <location>
        <begin position="69"/>
        <end position="94"/>
    </location>
</feature>
<dbReference type="EMBL" id="CAJVAS010000015">
    <property type="protein sequence ID" value="CAG7634217.1"/>
    <property type="molecule type" value="Genomic_DNA"/>
</dbReference>
<evidence type="ECO:0000256" key="2">
    <source>
        <dbReference type="ARBA" id="ARBA00005042"/>
    </source>
</evidence>
<dbReference type="RefSeq" id="WP_218093285.1">
    <property type="nucleotide sequence ID" value="NZ_CAJVAS010000015.1"/>
</dbReference>
<evidence type="ECO:0000256" key="7">
    <source>
        <dbReference type="ARBA" id="ARBA00033018"/>
    </source>
</evidence>
<keyword evidence="12" id="KW-1185">Reference proteome</keyword>
<dbReference type="PROSITE" id="PS00379">
    <property type="entry name" value="CDP_ALCOHOL_P_TRANSF"/>
    <property type="match status" value="1"/>
</dbReference>
<evidence type="ECO:0000256" key="3">
    <source>
        <dbReference type="ARBA" id="ARBA00005189"/>
    </source>
</evidence>
<dbReference type="Proteomes" id="UP000693672">
    <property type="component" value="Unassembled WGS sequence"/>
</dbReference>
<protein>
    <recommendedName>
        <fullName evidence="6">CDP-diacylglycerol--glycerol-3-phosphate 3-phosphatidyltransferase</fullName>
        <ecNumber evidence="5">2.7.8.5</ecNumber>
    </recommendedName>
    <alternativeName>
        <fullName evidence="7">Phosphatidylglycerophosphate synthase</fullName>
    </alternativeName>
</protein>
<keyword evidence="10" id="KW-0472">Membrane</keyword>
<comment type="catalytic activity">
    <reaction evidence="8">
        <text>a CDP-1,2-diacyl-sn-glycerol + sn-glycerol 3-phosphate = a 1,2-diacyl-sn-glycero-3-phospho-(1'-sn-glycero-3'-phosphate) + CMP + H(+)</text>
        <dbReference type="Rhea" id="RHEA:12593"/>
        <dbReference type="ChEBI" id="CHEBI:15378"/>
        <dbReference type="ChEBI" id="CHEBI:57597"/>
        <dbReference type="ChEBI" id="CHEBI:58332"/>
        <dbReference type="ChEBI" id="CHEBI:60110"/>
        <dbReference type="ChEBI" id="CHEBI:60377"/>
        <dbReference type="EC" id="2.7.8.5"/>
    </reaction>
</comment>
<sequence>MWNLPNILTLCRFLLIPVYLIIFGAGYPKVAFFVLLAAGLTDVLDGYIARKRKLVTQLGSMLDPLADKSMMIAVILSLVLSQMISWQAAAAMFLRDAGMIAGSAFFHFRGKMTVPANALGKLTTVLYYVSILLVVFQLPYAAAYLWFVIAVSFIASMIYIVQFHSLNRDQAATEQTKGDNRPHM</sequence>
<evidence type="ECO:0000256" key="10">
    <source>
        <dbReference type="SAM" id="Phobius"/>
    </source>
</evidence>
<evidence type="ECO:0000256" key="9">
    <source>
        <dbReference type="RuleBase" id="RU003750"/>
    </source>
</evidence>
<keyword evidence="10" id="KW-0812">Transmembrane</keyword>
<comment type="function">
    <text evidence="1">This protein catalyzes the committed step to the synthesis of the acidic phospholipids.</text>
</comment>
<dbReference type="PANTHER" id="PTHR14269">
    <property type="entry name" value="CDP-DIACYLGLYCEROL--GLYCEROL-3-PHOSPHATE 3-PHOSPHATIDYLTRANSFERASE-RELATED"/>
    <property type="match status" value="1"/>
</dbReference>